<proteinExistence type="predicted"/>
<dbReference type="EMBL" id="JAMZIH010003260">
    <property type="protein sequence ID" value="KAJ1676938.1"/>
    <property type="molecule type" value="Genomic_DNA"/>
</dbReference>
<sequence>ELREHDRGFRREFERINAKEREMQDLGNELKVFHEQAKRRRHEISEMQRQLGELERQRPNPPDPDAGIRVQRELDEIYDREQEYNARIEEIQQERRRIHGEGRQLDNEIAEHSYRLQQLDDVKARKLRLLDVFHADTARAVRWLEGNRGKFTRHVFSPVCLQVNVKDPRYAPVIESLIRAATLKTFVCQCRDDYMTMTREVNDRLGLKINVVALPEAQQSLDKYHPPVDPRKLSAFGFEGYALDLVDAPAPVLAYLCSAEKLHAIPISLSEVDNEGIEASRQFSSYIAAGVHYTITKARYGNHNISVNSSR</sequence>
<dbReference type="Proteomes" id="UP001145114">
    <property type="component" value="Unassembled WGS sequence"/>
</dbReference>
<name>A0ACC1HMD5_9FUNG</name>
<protein>
    <submittedName>
        <fullName evidence="1">Structural maintenance of chromosomes protein 5</fullName>
    </submittedName>
</protein>
<evidence type="ECO:0000313" key="1">
    <source>
        <dbReference type="EMBL" id="KAJ1676938.1"/>
    </source>
</evidence>
<gene>
    <name evidence="1" type="primary">SMC5_2</name>
    <name evidence="1" type="ORF">EV182_007203</name>
</gene>
<feature type="non-terminal residue" evidence="1">
    <location>
        <position position="311"/>
    </location>
</feature>
<reference evidence="1" key="1">
    <citation type="submission" date="2022-06" db="EMBL/GenBank/DDBJ databases">
        <title>Phylogenomic reconstructions and comparative analyses of Kickxellomycotina fungi.</title>
        <authorList>
            <person name="Reynolds N.K."/>
            <person name="Stajich J.E."/>
            <person name="Barry K."/>
            <person name="Grigoriev I.V."/>
            <person name="Crous P."/>
            <person name="Smith M.E."/>
        </authorList>
    </citation>
    <scope>NUCLEOTIDE SEQUENCE</scope>
    <source>
        <strain evidence="1">RSA 2271</strain>
    </source>
</reference>
<comment type="caution">
    <text evidence="1">The sequence shown here is derived from an EMBL/GenBank/DDBJ whole genome shotgun (WGS) entry which is preliminary data.</text>
</comment>
<feature type="non-terminal residue" evidence="1">
    <location>
        <position position="1"/>
    </location>
</feature>
<accession>A0ACC1HMD5</accession>
<organism evidence="1 2">
    <name type="scientific">Spiromyces aspiralis</name>
    <dbReference type="NCBI Taxonomy" id="68401"/>
    <lineage>
        <taxon>Eukaryota</taxon>
        <taxon>Fungi</taxon>
        <taxon>Fungi incertae sedis</taxon>
        <taxon>Zoopagomycota</taxon>
        <taxon>Kickxellomycotina</taxon>
        <taxon>Kickxellomycetes</taxon>
        <taxon>Kickxellales</taxon>
        <taxon>Kickxellaceae</taxon>
        <taxon>Spiromyces</taxon>
    </lineage>
</organism>
<evidence type="ECO:0000313" key="2">
    <source>
        <dbReference type="Proteomes" id="UP001145114"/>
    </source>
</evidence>
<keyword evidence="2" id="KW-1185">Reference proteome</keyword>